<feature type="transmembrane region" description="Helical" evidence="1">
    <location>
        <begin position="58"/>
        <end position="77"/>
    </location>
</feature>
<reference evidence="2" key="1">
    <citation type="submission" date="2022-10" db="EMBL/GenBank/DDBJ databases">
        <title>Streptomyces beihaiensis sp. nov., a chitin degrading actinobacterium, isolated from shrimp pond soil.</title>
        <authorList>
            <person name="Xie J."/>
            <person name="Shen N."/>
        </authorList>
    </citation>
    <scope>NUCLEOTIDE SEQUENCE</scope>
    <source>
        <strain evidence="2">GXMU-J5</strain>
    </source>
</reference>
<dbReference type="EMBL" id="JAPHNL010000309">
    <property type="protein sequence ID" value="MCX3063353.1"/>
    <property type="molecule type" value="Genomic_DNA"/>
</dbReference>
<dbReference type="Proteomes" id="UP001163064">
    <property type="component" value="Unassembled WGS sequence"/>
</dbReference>
<dbReference type="RefSeq" id="WP_266604223.1">
    <property type="nucleotide sequence ID" value="NZ_JAPHNL010000309.1"/>
</dbReference>
<keyword evidence="1" id="KW-0472">Membrane</keyword>
<keyword evidence="3" id="KW-1185">Reference proteome</keyword>
<gene>
    <name evidence="2" type="ORF">OFY01_27055</name>
</gene>
<organism evidence="2 3">
    <name type="scientific">Streptomyces beihaiensis</name>
    <dbReference type="NCBI Taxonomy" id="2984495"/>
    <lineage>
        <taxon>Bacteria</taxon>
        <taxon>Bacillati</taxon>
        <taxon>Actinomycetota</taxon>
        <taxon>Actinomycetes</taxon>
        <taxon>Kitasatosporales</taxon>
        <taxon>Streptomycetaceae</taxon>
        <taxon>Streptomyces</taxon>
    </lineage>
</organism>
<feature type="transmembrane region" description="Helical" evidence="1">
    <location>
        <begin position="21"/>
        <end position="38"/>
    </location>
</feature>
<evidence type="ECO:0000256" key="1">
    <source>
        <dbReference type="SAM" id="Phobius"/>
    </source>
</evidence>
<protein>
    <submittedName>
        <fullName evidence="2">LapA family protein</fullName>
    </submittedName>
</protein>
<comment type="caution">
    <text evidence="2">The sequence shown here is derived from an EMBL/GenBank/DDBJ whole genome shotgun (WGS) entry which is preliminary data.</text>
</comment>
<accession>A0ABT3U213</accession>
<name>A0ABT3U213_9ACTN</name>
<evidence type="ECO:0000313" key="2">
    <source>
        <dbReference type="EMBL" id="MCX3063353.1"/>
    </source>
</evidence>
<sequence length="83" mass="8982">MSPKDTASSGKRSGGDGPFTPGRIAMILLAVLVLVFVFENTREVKIRLLIPEVTMPLYLALGGVAVIGAACGAYFMSRRNRRR</sequence>
<keyword evidence="1" id="KW-0812">Transmembrane</keyword>
<evidence type="ECO:0000313" key="3">
    <source>
        <dbReference type="Proteomes" id="UP001163064"/>
    </source>
</evidence>
<keyword evidence="1" id="KW-1133">Transmembrane helix</keyword>
<proteinExistence type="predicted"/>